<feature type="domain" description="HTH arsR-type" evidence="4">
    <location>
        <begin position="9"/>
        <end position="103"/>
    </location>
</feature>
<evidence type="ECO:0000259" key="4">
    <source>
        <dbReference type="PROSITE" id="PS50987"/>
    </source>
</evidence>
<dbReference type="AlphaFoldDB" id="A0A238HE40"/>
<dbReference type="EMBL" id="FXUV02000098">
    <property type="protein sequence ID" value="SNB85215.1"/>
    <property type="molecule type" value="Genomic_DNA"/>
</dbReference>
<dbReference type="InterPro" id="IPR011991">
    <property type="entry name" value="ArsR-like_HTH"/>
</dbReference>
<dbReference type="Pfam" id="PF01022">
    <property type="entry name" value="HTH_5"/>
    <property type="match status" value="1"/>
</dbReference>
<dbReference type="GO" id="GO:0003677">
    <property type="term" value="F:DNA binding"/>
    <property type="evidence" value="ECO:0007669"/>
    <property type="project" value="UniProtKB-KW"/>
</dbReference>
<reference evidence="5" key="1">
    <citation type="submission" date="2017-05" db="EMBL/GenBank/DDBJ databases">
        <authorList>
            <person name="Song R."/>
            <person name="Chenine A.L."/>
            <person name="Ruprecht R.M."/>
        </authorList>
    </citation>
    <scope>NUCLEOTIDE SEQUENCE</scope>
    <source>
        <strain evidence="5">Kingella_eburonensis</strain>
    </source>
</reference>
<proteinExistence type="predicted"/>
<keyword evidence="3" id="KW-0804">Transcription</keyword>
<dbReference type="Proteomes" id="UP000215450">
    <property type="component" value="Unassembled WGS sequence"/>
</dbReference>
<dbReference type="PRINTS" id="PR00778">
    <property type="entry name" value="HTHARSR"/>
</dbReference>
<dbReference type="InterPro" id="IPR036390">
    <property type="entry name" value="WH_DNA-bd_sf"/>
</dbReference>
<evidence type="ECO:0000313" key="5">
    <source>
        <dbReference type="EMBL" id="SMQ11799.1"/>
    </source>
</evidence>
<keyword evidence="2" id="KW-0238">DNA-binding</keyword>
<dbReference type="RefSeq" id="WP_044250248.1">
    <property type="nucleotide sequence ID" value="NZ_CCNJ01000051.1"/>
</dbReference>
<evidence type="ECO:0000313" key="6">
    <source>
        <dbReference type="EMBL" id="SNB85215.1"/>
    </source>
</evidence>
<dbReference type="GeneID" id="83626948"/>
<dbReference type="Gene3D" id="1.10.10.10">
    <property type="entry name" value="Winged helix-like DNA-binding domain superfamily/Winged helix DNA-binding domain"/>
    <property type="match status" value="1"/>
</dbReference>
<dbReference type="EMBL" id="FXUV01000002">
    <property type="protein sequence ID" value="SMQ11799.1"/>
    <property type="molecule type" value="Genomic_DNA"/>
</dbReference>
<evidence type="ECO:0000256" key="3">
    <source>
        <dbReference type="ARBA" id="ARBA00023163"/>
    </source>
</evidence>
<evidence type="ECO:0000313" key="7">
    <source>
        <dbReference type="Proteomes" id="UP000215450"/>
    </source>
</evidence>
<dbReference type="CDD" id="cd00090">
    <property type="entry name" value="HTH_ARSR"/>
    <property type="match status" value="1"/>
</dbReference>
<dbReference type="InterPro" id="IPR051011">
    <property type="entry name" value="Metal_resp_trans_reg"/>
</dbReference>
<keyword evidence="1" id="KW-0805">Transcription regulation</keyword>
<dbReference type="SUPFAM" id="SSF46785">
    <property type="entry name" value="Winged helix' DNA-binding domain"/>
    <property type="match status" value="1"/>
</dbReference>
<sequence length="103" mass="11597">MLKTAPILQPTPTLNETAQLFKALSNPQRLAILLDLNDDVRSLKELAESTGQPPTQLATHLEKLRQMGIVDHTRFMRILQYRIISPTVLSVLKTLQPENKIVA</sequence>
<evidence type="ECO:0000256" key="2">
    <source>
        <dbReference type="ARBA" id="ARBA00023125"/>
    </source>
</evidence>
<accession>A0A238HE40</accession>
<protein>
    <submittedName>
        <fullName evidence="5">HTH-type transcriptional repressor SmtB</fullName>
    </submittedName>
</protein>
<dbReference type="STRING" id="1522312.GCA_900177895_00586"/>
<dbReference type="GO" id="GO:0003700">
    <property type="term" value="F:DNA-binding transcription factor activity"/>
    <property type="evidence" value="ECO:0007669"/>
    <property type="project" value="InterPro"/>
</dbReference>
<dbReference type="InterPro" id="IPR001845">
    <property type="entry name" value="HTH_ArsR_DNA-bd_dom"/>
</dbReference>
<keyword evidence="7" id="KW-1185">Reference proteome</keyword>
<dbReference type="PANTHER" id="PTHR43132">
    <property type="entry name" value="ARSENICAL RESISTANCE OPERON REPRESSOR ARSR-RELATED"/>
    <property type="match status" value="1"/>
</dbReference>
<reference evidence="6 7" key="2">
    <citation type="submission" date="2017-06" db="EMBL/GenBank/DDBJ databases">
        <authorList>
            <person name="Kim H.J."/>
            <person name="Triplett B.A."/>
        </authorList>
    </citation>
    <scope>NUCLEOTIDE SEQUENCE [LARGE SCALE GENOMIC DNA]</scope>
    <source>
        <strain evidence="6">Kingella_eburonensis</strain>
    </source>
</reference>
<organism evidence="5">
    <name type="scientific">Kingella negevensis</name>
    <dbReference type="NCBI Taxonomy" id="1522312"/>
    <lineage>
        <taxon>Bacteria</taxon>
        <taxon>Pseudomonadati</taxon>
        <taxon>Pseudomonadota</taxon>
        <taxon>Betaproteobacteria</taxon>
        <taxon>Neisseriales</taxon>
        <taxon>Neisseriaceae</taxon>
        <taxon>Kingella</taxon>
    </lineage>
</organism>
<dbReference type="PANTHER" id="PTHR43132:SF2">
    <property type="entry name" value="ARSENICAL RESISTANCE OPERON REPRESSOR ARSR-RELATED"/>
    <property type="match status" value="1"/>
</dbReference>
<dbReference type="OrthoDB" id="8606801at2"/>
<evidence type="ECO:0000256" key="1">
    <source>
        <dbReference type="ARBA" id="ARBA00023015"/>
    </source>
</evidence>
<dbReference type="SMART" id="SM00418">
    <property type="entry name" value="HTH_ARSR"/>
    <property type="match status" value="1"/>
</dbReference>
<name>A0A238HE40_9NEIS</name>
<gene>
    <name evidence="5" type="primary">smtB</name>
    <name evidence="6" type="ORF">KEBURONENSIS_00684</name>
    <name evidence="5" type="ORF">KEBURONENSIS_00806</name>
</gene>
<dbReference type="PROSITE" id="PS50987">
    <property type="entry name" value="HTH_ARSR_2"/>
    <property type="match status" value="1"/>
</dbReference>
<dbReference type="InterPro" id="IPR036388">
    <property type="entry name" value="WH-like_DNA-bd_sf"/>
</dbReference>